<organism evidence="1 2">
    <name type="scientific">Acropora cervicornis</name>
    <name type="common">Staghorn coral</name>
    <dbReference type="NCBI Taxonomy" id="6130"/>
    <lineage>
        <taxon>Eukaryota</taxon>
        <taxon>Metazoa</taxon>
        <taxon>Cnidaria</taxon>
        <taxon>Anthozoa</taxon>
        <taxon>Hexacorallia</taxon>
        <taxon>Scleractinia</taxon>
        <taxon>Astrocoeniina</taxon>
        <taxon>Acroporidae</taxon>
        <taxon>Acropora</taxon>
    </lineage>
</organism>
<reference evidence="1" key="1">
    <citation type="journal article" date="2023" name="G3 (Bethesda)">
        <title>Whole genome assembly and annotation of the endangered Caribbean coral Acropora cervicornis.</title>
        <authorList>
            <person name="Selwyn J.D."/>
            <person name="Vollmer S.V."/>
        </authorList>
    </citation>
    <scope>NUCLEOTIDE SEQUENCE</scope>
    <source>
        <strain evidence="1">K2</strain>
    </source>
</reference>
<keyword evidence="2" id="KW-1185">Reference proteome</keyword>
<dbReference type="AlphaFoldDB" id="A0AAD9V5I4"/>
<evidence type="ECO:0000313" key="2">
    <source>
        <dbReference type="Proteomes" id="UP001249851"/>
    </source>
</evidence>
<accession>A0AAD9V5I4</accession>
<dbReference type="EMBL" id="JARQWQ010000030">
    <property type="protein sequence ID" value="KAK2562039.1"/>
    <property type="molecule type" value="Genomic_DNA"/>
</dbReference>
<gene>
    <name evidence="1" type="ORF">P5673_014778</name>
</gene>
<reference evidence="1" key="2">
    <citation type="journal article" date="2023" name="Science">
        <title>Genomic signatures of disease resistance in endangered staghorn corals.</title>
        <authorList>
            <person name="Vollmer S.V."/>
            <person name="Selwyn J.D."/>
            <person name="Despard B.A."/>
            <person name="Roesel C.L."/>
        </authorList>
    </citation>
    <scope>NUCLEOTIDE SEQUENCE</scope>
    <source>
        <strain evidence="1">K2</strain>
    </source>
</reference>
<evidence type="ECO:0000313" key="1">
    <source>
        <dbReference type="EMBL" id="KAK2562039.1"/>
    </source>
</evidence>
<proteinExistence type="predicted"/>
<comment type="caution">
    <text evidence="1">The sequence shown here is derived from an EMBL/GenBank/DDBJ whole genome shotgun (WGS) entry which is preliminary data.</text>
</comment>
<dbReference type="Proteomes" id="UP001249851">
    <property type="component" value="Unassembled WGS sequence"/>
</dbReference>
<sequence>MLKELKAKQVTQLQDCATKLIEEFKIQQAIKQKNQQREGTRTQWFATAVELYSSLGGVRVQSMQGDSVVLEIPSDTQPVGLDESSPSLILTIKFRLQGGTQAVFAGAEINLDLPTVEDLVNHAIRTNDVVAFILQVKELFRKQRNLMMEVKQLQANYAMDWEPNHGRVRVMLGRSGKVVCTLKVDSKYSIGQGQVQLLGVEGGSNREGIQQLQNDGANRNLTEWIEKLQELFSDQ</sequence>
<protein>
    <submittedName>
        <fullName evidence="1">Uncharacterized protein</fullName>
    </submittedName>
</protein>
<name>A0AAD9V5I4_ACRCE</name>